<dbReference type="Gramene" id="MELO3C033574.2.1">
    <property type="protein sequence ID" value="MELO3C033574.2.1"/>
    <property type="gene ID" value="MELO3C033574.2"/>
</dbReference>
<dbReference type="AlphaFoldDB" id="A0A9I9EGR7"/>
<sequence>MPLHLEHDCLRMEAFSTTRTTRPGAAACYGEGWTVQQAPCEWEIVTAVAGFVEMR</sequence>
<organism evidence="1">
    <name type="scientific">Cucumis melo</name>
    <name type="common">Muskmelon</name>
    <dbReference type="NCBI Taxonomy" id="3656"/>
    <lineage>
        <taxon>Eukaryota</taxon>
        <taxon>Viridiplantae</taxon>
        <taxon>Streptophyta</taxon>
        <taxon>Embryophyta</taxon>
        <taxon>Tracheophyta</taxon>
        <taxon>Spermatophyta</taxon>
        <taxon>Magnoliopsida</taxon>
        <taxon>eudicotyledons</taxon>
        <taxon>Gunneridae</taxon>
        <taxon>Pentapetalae</taxon>
        <taxon>rosids</taxon>
        <taxon>fabids</taxon>
        <taxon>Cucurbitales</taxon>
        <taxon>Cucurbitaceae</taxon>
        <taxon>Benincaseae</taxon>
        <taxon>Cucumis</taxon>
    </lineage>
</organism>
<protein>
    <submittedName>
        <fullName evidence="1">Uncharacterized protein</fullName>
    </submittedName>
</protein>
<evidence type="ECO:0000313" key="1">
    <source>
        <dbReference type="EnsemblPlants" id="MELO3C033574.2.1"/>
    </source>
</evidence>
<accession>A0A9I9EGR7</accession>
<name>A0A9I9EGR7_CUCME</name>
<proteinExistence type="predicted"/>
<dbReference type="EnsemblPlants" id="MELO3C033574.2.1">
    <property type="protein sequence ID" value="MELO3C033574.2.1"/>
    <property type="gene ID" value="MELO3C033574.2"/>
</dbReference>
<reference evidence="1" key="1">
    <citation type="submission" date="2023-03" db="UniProtKB">
        <authorList>
            <consortium name="EnsemblPlants"/>
        </authorList>
    </citation>
    <scope>IDENTIFICATION</scope>
</reference>